<evidence type="ECO:0000313" key="3">
    <source>
        <dbReference type="Proteomes" id="UP000276215"/>
    </source>
</evidence>
<proteinExistence type="predicted"/>
<feature type="compositionally biased region" description="Basic and acidic residues" evidence="1">
    <location>
        <begin position="12"/>
        <end position="66"/>
    </location>
</feature>
<gene>
    <name evidence="2" type="ORF">L873DRAFT_1796842</name>
</gene>
<dbReference type="EMBL" id="ML120351">
    <property type="protein sequence ID" value="RPB05961.1"/>
    <property type="molecule type" value="Genomic_DNA"/>
</dbReference>
<keyword evidence="3" id="KW-1185">Reference proteome</keyword>
<dbReference type="AlphaFoldDB" id="A0A3N4KC30"/>
<dbReference type="Proteomes" id="UP000276215">
    <property type="component" value="Unassembled WGS sequence"/>
</dbReference>
<evidence type="ECO:0000313" key="2">
    <source>
        <dbReference type="EMBL" id="RPB05961.1"/>
    </source>
</evidence>
<feature type="region of interest" description="Disordered" evidence="1">
    <location>
        <begin position="1"/>
        <end position="67"/>
    </location>
</feature>
<dbReference type="OrthoDB" id="195446at2759"/>
<evidence type="ECO:0000256" key="1">
    <source>
        <dbReference type="SAM" id="MobiDB-lite"/>
    </source>
</evidence>
<reference evidence="2 3" key="1">
    <citation type="journal article" date="2018" name="Nat. Ecol. Evol.">
        <title>Pezizomycetes genomes reveal the molecular basis of ectomycorrhizal truffle lifestyle.</title>
        <authorList>
            <person name="Murat C."/>
            <person name="Payen T."/>
            <person name="Noel B."/>
            <person name="Kuo A."/>
            <person name="Morin E."/>
            <person name="Chen J."/>
            <person name="Kohler A."/>
            <person name="Krizsan K."/>
            <person name="Balestrini R."/>
            <person name="Da Silva C."/>
            <person name="Montanini B."/>
            <person name="Hainaut M."/>
            <person name="Levati E."/>
            <person name="Barry K.W."/>
            <person name="Belfiori B."/>
            <person name="Cichocki N."/>
            <person name="Clum A."/>
            <person name="Dockter R.B."/>
            <person name="Fauchery L."/>
            <person name="Guy J."/>
            <person name="Iotti M."/>
            <person name="Le Tacon F."/>
            <person name="Lindquist E.A."/>
            <person name="Lipzen A."/>
            <person name="Malagnac F."/>
            <person name="Mello A."/>
            <person name="Molinier V."/>
            <person name="Miyauchi S."/>
            <person name="Poulain J."/>
            <person name="Riccioni C."/>
            <person name="Rubini A."/>
            <person name="Sitrit Y."/>
            <person name="Splivallo R."/>
            <person name="Traeger S."/>
            <person name="Wang M."/>
            <person name="Zifcakova L."/>
            <person name="Wipf D."/>
            <person name="Zambonelli A."/>
            <person name="Paolocci F."/>
            <person name="Nowrousian M."/>
            <person name="Ottonello S."/>
            <person name="Baldrian P."/>
            <person name="Spatafora J.W."/>
            <person name="Henrissat B."/>
            <person name="Nagy L.G."/>
            <person name="Aury J.M."/>
            <person name="Wincker P."/>
            <person name="Grigoriev I.V."/>
            <person name="Bonfante P."/>
            <person name="Martin F.M."/>
        </authorList>
    </citation>
    <scope>NUCLEOTIDE SEQUENCE [LARGE SCALE GENOMIC DNA]</scope>
    <source>
        <strain evidence="2 3">120613-1</strain>
    </source>
</reference>
<dbReference type="PANTHER" id="PTHR10039">
    <property type="entry name" value="AMELOGENIN"/>
    <property type="match status" value="1"/>
</dbReference>
<name>A0A3N4KC30_9PEZI</name>
<sequence>MVIPPPSTEILQWRRDTRGISDRRSSLQGISDRRLGPQEIPQRRRDTQQIPQRRQDTQGISDRRPGPQEVLVSAVVGGSNNTIFGNSNTNCGNVTKTVNKNISIVAADKRNQILDWLSPLKPQERHSDVSALRLDGVGTGVLKTPEFAEWRNGEDGSAKPVLFCSGDPGVGKTYLW</sequence>
<accession>A0A3N4KC30</accession>
<organism evidence="2 3">
    <name type="scientific">Choiromyces venosus 120613-1</name>
    <dbReference type="NCBI Taxonomy" id="1336337"/>
    <lineage>
        <taxon>Eukaryota</taxon>
        <taxon>Fungi</taxon>
        <taxon>Dikarya</taxon>
        <taxon>Ascomycota</taxon>
        <taxon>Pezizomycotina</taxon>
        <taxon>Pezizomycetes</taxon>
        <taxon>Pezizales</taxon>
        <taxon>Tuberaceae</taxon>
        <taxon>Choiromyces</taxon>
    </lineage>
</organism>
<protein>
    <submittedName>
        <fullName evidence="2">Uncharacterized protein</fullName>
    </submittedName>
</protein>
<dbReference type="PANTHER" id="PTHR10039:SF15">
    <property type="entry name" value="NACHT DOMAIN-CONTAINING PROTEIN"/>
    <property type="match status" value="1"/>
</dbReference>